<protein>
    <submittedName>
        <fullName evidence="4">TetR/AcrR family transcriptional regulator</fullName>
    </submittedName>
</protein>
<evidence type="ECO:0000259" key="3">
    <source>
        <dbReference type="PROSITE" id="PS50977"/>
    </source>
</evidence>
<reference evidence="4 5" key="1">
    <citation type="submission" date="2021-06" db="EMBL/GenBank/DDBJ databases">
        <title>Enterococcus alishanensis sp. nov., a novel lactic acid bacterium isolated from fresh coffee beans.</title>
        <authorList>
            <person name="Chen Y.-S."/>
        </authorList>
    </citation>
    <scope>NUCLEOTIDE SEQUENCE [LARGE SCALE GENOMIC DNA]</scope>
    <source>
        <strain evidence="4 5">ALS3</strain>
    </source>
</reference>
<evidence type="ECO:0000256" key="2">
    <source>
        <dbReference type="PROSITE-ProRule" id="PRU00335"/>
    </source>
</evidence>
<dbReference type="InterPro" id="IPR039532">
    <property type="entry name" value="TetR_C_Firmicutes"/>
</dbReference>
<dbReference type="InterPro" id="IPR001647">
    <property type="entry name" value="HTH_TetR"/>
</dbReference>
<comment type="caution">
    <text evidence="4">The sequence shown here is derived from an EMBL/GenBank/DDBJ whole genome shotgun (WGS) entry which is preliminary data.</text>
</comment>
<dbReference type="PROSITE" id="PS50977">
    <property type="entry name" value="HTH_TETR_2"/>
    <property type="match status" value="1"/>
</dbReference>
<dbReference type="EMBL" id="JAHUZB010000006">
    <property type="protein sequence ID" value="MBV7391778.1"/>
    <property type="molecule type" value="Genomic_DNA"/>
</dbReference>
<dbReference type="InterPro" id="IPR050624">
    <property type="entry name" value="HTH-type_Tx_Regulator"/>
</dbReference>
<dbReference type="RefSeq" id="WP_218326989.1">
    <property type="nucleotide sequence ID" value="NZ_JAHUZB010000006.1"/>
</dbReference>
<evidence type="ECO:0000313" key="4">
    <source>
        <dbReference type="EMBL" id="MBV7391778.1"/>
    </source>
</evidence>
<feature type="DNA-binding region" description="H-T-H motif" evidence="2">
    <location>
        <begin position="28"/>
        <end position="47"/>
    </location>
</feature>
<dbReference type="PANTHER" id="PTHR43479:SF7">
    <property type="entry name" value="TETR-FAMILY TRANSCRIPTIONAL REGULATOR"/>
    <property type="match status" value="1"/>
</dbReference>
<feature type="domain" description="HTH tetR-type" evidence="3">
    <location>
        <begin position="5"/>
        <end position="65"/>
    </location>
</feature>
<name>A0ABS6TFX6_9ENTE</name>
<evidence type="ECO:0000313" key="5">
    <source>
        <dbReference type="Proteomes" id="UP000774130"/>
    </source>
</evidence>
<gene>
    <name evidence="4" type="ORF">KUA55_13905</name>
</gene>
<dbReference type="Pfam" id="PF14278">
    <property type="entry name" value="TetR_C_8"/>
    <property type="match status" value="1"/>
</dbReference>
<proteinExistence type="predicted"/>
<dbReference type="PANTHER" id="PTHR43479">
    <property type="entry name" value="ACREF/ENVCD OPERON REPRESSOR-RELATED"/>
    <property type="match status" value="1"/>
</dbReference>
<sequence length="192" mass="22411">MIEGKKTKDKLAQALLTLIEKKDFAKISISDITQATGLNRQTFYYHFKDKEDLLHYSYFVTGLNYLQADDLSLDNWEEAVLKMLRTMEKYQTFYFKTVTSDSEVLVREFTALTQGLFVRLFEDVDHEAQLSAADKDFYSRFLAYGCGGILVDWLLKKVQATPMEIAAQLFRFAKDIEFFAYRLYQSETEKSD</sequence>
<evidence type="ECO:0000256" key="1">
    <source>
        <dbReference type="ARBA" id="ARBA00023125"/>
    </source>
</evidence>
<accession>A0ABS6TFX6</accession>
<dbReference type="Pfam" id="PF00440">
    <property type="entry name" value="TetR_N"/>
    <property type="match status" value="1"/>
</dbReference>
<keyword evidence="1 2" id="KW-0238">DNA-binding</keyword>
<dbReference type="Proteomes" id="UP000774130">
    <property type="component" value="Unassembled WGS sequence"/>
</dbReference>
<organism evidence="4 5">
    <name type="scientific">Enterococcus alishanensis</name>
    <dbReference type="NCBI Taxonomy" id="1303817"/>
    <lineage>
        <taxon>Bacteria</taxon>
        <taxon>Bacillati</taxon>
        <taxon>Bacillota</taxon>
        <taxon>Bacilli</taxon>
        <taxon>Lactobacillales</taxon>
        <taxon>Enterococcaceae</taxon>
        <taxon>Enterococcus</taxon>
    </lineage>
</organism>
<keyword evidence="5" id="KW-1185">Reference proteome</keyword>